<dbReference type="GO" id="GO:0016616">
    <property type="term" value="F:oxidoreductase activity, acting on the CH-OH group of donors, NAD or NADP as acceptor"/>
    <property type="evidence" value="ECO:0007669"/>
    <property type="project" value="TreeGrafter"/>
</dbReference>
<evidence type="ECO:0000256" key="2">
    <source>
        <dbReference type="ARBA" id="ARBA00023445"/>
    </source>
</evidence>
<proteinExistence type="inferred from homology"/>
<feature type="domain" description="NAD-dependent epimerase/dehydratase" evidence="3">
    <location>
        <begin position="7"/>
        <end position="263"/>
    </location>
</feature>
<accession>A0AAD6G5J3</accession>
<evidence type="ECO:0000313" key="5">
    <source>
        <dbReference type="Proteomes" id="UP001213681"/>
    </source>
</evidence>
<dbReference type="InterPro" id="IPR001509">
    <property type="entry name" value="Epimerase_deHydtase"/>
</dbReference>
<protein>
    <recommendedName>
        <fullName evidence="3">NAD-dependent epimerase/dehydratase domain-containing protein</fullName>
    </recommendedName>
</protein>
<dbReference type="Proteomes" id="UP001213681">
    <property type="component" value="Unassembled WGS sequence"/>
</dbReference>
<dbReference type="RefSeq" id="XP_056768245.1">
    <property type="nucleotide sequence ID" value="XM_056907518.1"/>
</dbReference>
<sequence length="349" mass="37328">MATSSLVVLTGATGFVGFKTLIIALKAGYNVRIVVRSASKGDKILEARSIKALKLTSEILSYVVVPDIAAPGAYDDAVKEATYVVHCASPIPSFGDAAPTPELYDEFFVQTSRKATVGLLESIRKAGTVKRVVITSSIAGNIPLKYFVGHGDDKVFDAENRIALDPGPYGIEFQAYSASKVAALNASEAWMKANNPSFDLISIHPGWVFGRDELCTTTADLETGSTNSVLLSLLKGSQSDEPLMGNMSLVDDVAQVHVSALDPKIEGNQAFVVSSNGINGAMWEDAIEVVKKYFPEALADGRLKSTGKQPTAVVRVDAGKTEKTFCIHLSSFEDQVKSLASQYLELTKP</sequence>
<dbReference type="PANTHER" id="PTHR10366">
    <property type="entry name" value="NAD DEPENDENT EPIMERASE/DEHYDRATASE"/>
    <property type="match status" value="1"/>
</dbReference>
<keyword evidence="1" id="KW-0560">Oxidoreductase</keyword>
<dbReference type="InterPro" id="IPR050425">
    <property type="entry name" value="NAD(P)_dehydrat-like"/>
</dbReference>
<reference evidence="4" key="1">
    <citation type="submission" date="2022-12" db="EMBL/GenBank/DDBJ databases">
        <authorList>
            <person name="Petersen C."/>
        </authorList>
    </citation>
    <scope>NUCLEOTIDE SEQUENCE</scope>
    <source>
        <strain evidence="4">IBT 16125</strain>
    </source>
</reference>
<comment type="caution">
    <text evidence="4">The sequence shown here is derived from an EMBL/GenBank/DDBJ whole genome shotgun (WGS) entry which is preliminary data.</text>
</comment>
<gene>
    <name evidence="4" type="ORF">N7458_004136</name>
</gene>
<dbReference type="AlphaFoldDB" id="A0AAD6G5J3"/>
<dbReference type="EMBL" id="JAPVEA010000004">
    <property type="protein sequence ID" value="KAJ5455872.1"/>
    <property type="molecule type" value="Genomic_DNA"/>
</dbReference>
<dbReference type="GeneID" id="81597761"/>
<dbReference type="InterPro" id="IPR036291">
    <property type="entry name" value="NAD(P)-bd_dom_sf"/>
</dbReference>
<dbReference type="Gene3D" id="3.40.50.720">
    <property type="entry name" value="NAD(P)-binding Rossmann-like Domain"/>
    <property type="match status" value="1"/>
</dbReference>
<keyword evidence="5" id="KW-1185">Reference proteome</keyword>
<organism evidence="4 5">
    <name type="scientific">Penicillium daleae</name>
    <dbReference type="NCBI Taxonomy" id="63821"/>
    <lineage>
        <taxon>Eukaryota</taxon>
        <taxon>Fungi</taxon>
        <taxon>Dikarya</taxon>
        <taxon>Ascomycota</taxon>
        <taxon>Pezizomycotina</taxon>
        <taxon>Eurotiomycetes</taxon>
        <taxon>Eurotiomycetidae</taxon>
        <taxon>Eurotiales</taxon>
        <taxon>Aspergillaceae</taxon>
        <taxon>Penicillium</taxon>
    </lineage>
</organism>
<evidence type="ECO:0000313" key="4">
    <source>
        <dbReference type="EMBL" id="KAJ5455872.1"/>
    </source>
</evidence>
<name>A0AAD6G5J3_9EURO</name>
<comment type="similarity">
    <text evidence="2">Belongs to the NAD(P)-dependent epimerase/dehydratase family. Dihydroflavonol-4-reductase subfamily.</text>
</comment>
<dbReference type="Pfam" id="PF01370">
    <property type="entry name" value="Epimerase"/>
    <property type="match status" value="1"/>
</dbReference>
<dbReference type="PANTHER" id="PTHR10366:SF564">
    <property type="entry name" value="STEROL-4-ALPHA-CARBOXYLATE 3-DEHYDROGENASE, DECARBOXYLATING"/>
    <property type="match status" value="1"/>
</dbReference>
<reference evidence="4" key="2">
    <citation type="journal article" date="2023" name="IMA Fungus">
        <title>Comparative genomic study of the Penicillium genus elucidates a diverse pangenome and 15 lateral gene transfer events.</title>
        <authorList>
            <person name="Petersen C."/>
            <person name="Sorensen T."/>
            <person name="Nielsen M.R."/>
            <person name="Sondergaard T.E."/>
            <person name="Sorensen J.L."/>
            <person name="Fitzpatrick D.A."/>
            <person name="Frisvad J.C."/>
            <person name="Nielsen K.L."/>
        </authorList>
    </citation>
    <scope>NUCLEOTIDE SEQUENCE</scope>
    <source>
        <strain evidence="4">IBT 16125</strain>
    </source>
</reference>
<evidence type="ECO:0000259" key="3">
    <source>
        <dbReference type="Pfam" id="PF01370"/>
    </source>
</evidence>
<evidence type="ECO:0000256" key="1">
    <source>
        <dbReference type="ARBA" id="ARBA00023002"/>
    </source>
</evidence>
<dbReference type="SUPFAM" id="SSF51735">
    <property type="entry name" value="NAD(P)-binding Rossmann-fold domains"/>
    <property type="match status" value="1"/>
</dbReference>